<dbReference type="SUPFAM" id="SSF101224">
    <property type="entry name" value="HAND domain of the nucleosome remodeling ATPase ISWI"/>
    <property type="match status" value="1"/>
</dbReference>
<dbReference type="InterPro" id="IPR001005">
    <property type="entry name" value="SANT/Myb"/>
</dbReference>
<evidence type="ECO:0000256" key="1">
    <source>
        <dbReference type="ARBA" id="ARBA00004123"/>
    </source>
</evidence>
<dbReference type="InterPro" id="IPR017884">
    <property type="entry name" value="SANT_dom"/>
</dbReference>
<dbReference type="PANTHER" id="PTHR45623:SF49">
    <property type="entry name" value="SWI_SNF-RELATED MATRIX-ASSOCIATED ACTIN-DEPENDENT REGULATOR OF CHROMATIN SUBFAMILY A MEMBER 5"/>
    <property type="match status" value="1"/>
</dbReference>
<evidence type="ECO:0000256" key="5">
    <source>
        <dbReference type="ARBA" id="ARBA00023242"/>
    </source>
</evidence>
<feature type="compositionally biased region" description="Basic and acidic residues" evidence="6">
    <location>
        <begin position="16"/>
        <end position="33"/>
    </location>
</feature>
<proteinExistence type="inferred from homology"/>
<evidence type="ECO:0000313" key="8">
    <source>
        <dbReference type="Proteomes" id="UP000887565"/>
    </source>
</evidence>
<evidence type="ECO:0000256" key="3">
    <source>
        <dbReference type="ARBA" id="ARBA00022801"/>
    </source>
</evidence>
<evidence type="ECO:0000259" key="7">
    <source>
        <dbReference type="PROSITE" id="PS51293"/>
    </source>
</evidence>
<dbReference type="GO" id="GO:0000785">
    <property type="term" value="C:chromatin"/>
    <property type="evidence" value="ECO:0007669"/>
    <property type="project" value="UniProtKB-ARBA"/>
</dbReference>
<dbReference type="GO" id="GO:0031491">
    <property type="term" value="F:nucleosome binding"/>
    <property type="evidence" value="ECO:0007669"/>
    <property type="project" value="InterPro"/>
</dbReference>
<dbReference type="SMART" id="SM00717">
    <property type="entry name" value="SANT"/>
    <property type="match status" value="2"/>
</dbReference>
<evidence type="ECO:0000256" key="2">
    <source>
        <dbReference type="ARBA" id="ARBA00009687"/>
    </source>
</evidence>
<dbReference type="GO" id="GO:0140658">
    <property type="term" value="F:ATP-dependent chromatin remodeler activity"/>
    <property type="evidence" value="ECO:0007669"/>
    <property type="project" value="TreeGrafter"/>
</dbReference>
<dbReference type="Pfam" id="PF09110">
    <property type="entry name" value="HAND"/>
    <property type="match status" value="1"/>
</dbReference>
<dbReference type="InterPro" id="IPR015195">
    <property type="entry name" value="SLIDE"/>
</dbReference>
<evidence type="ECO:0000313" key="9">
    <source>
        <dbReference type="WBParaSite" id="nRc.2.0.1.t17886-RA"/>
    </source>
</evidence>
<dbReference type="WBParaSite" id="nRc.2.0.1.t17886-RA">
    <property type="protein sequence ID" value="nRc.2.0.1.t17886-RA"/>
    <property type="gene ID" value="nRc.2.0.1.g17886"/>
</dbReference>
<dbReference type="PROSITE" id="PS51293">
    <property type="entry name" value="SANT"/>
    <property type="match status" value="1"/>
</dbReference>
<dbReference type="FunFam" id="1.10.10.60:FF:000022">
    <property type="entry name" value="ISWI chromatin-remodeling complex ATPase CHR11 isoform A"/>
    <property type="match status" value="1"/>
</dbReference>
<dbReference type="InterPro" id="IPR009057">
    <property type="entry name" value="Homeodomain-like_sf"/>
</dbReference>
<dbReference type="OMA" id="MAMNCRT"/>
<dbReference type="GO" id="GO:0034728">
    <property type="term" value="P:nucleosome organization"/>
    <property type="evidence" value="ECO:0007669"/>
    <property type="project" value="TreeGrafter"/>
</dbReference>
<dbReference type="PANTHER" id="PTHR45623">
    <property type="entry name" value="CHROMODOMAIN-HELICASE-DNA-BINDING PROTEIN 3-RELATED-RELATED"/>
    <property type="match status" value="1"/>
</dbReference>
<dbReference type="FunFam" id="1.20.5.1190:FF:000002">
    <property type="entry name" value="SWI/SNF-related matrix-associated actin-dependent regulator of chromatin subfamily A member"/>
    <property type="match status" value="1"/>
</dbReference>
<dbReference type="InterPro" id="IPR036306">
    <property type="entry name" value="ISWI_HAND-dom_sf"/>
</dbReference>
<protein>
    <submittedName>
        <fullName evidence="9">SANT domain-containing protein</fullName>
    </submittedName>
</protein>
<name>A0A915IVQ8_ROMCU</name>
<dbReference type="GO" id="GO:0005634">
    <property type="term" value="C:nucleus"/>
    <property type="evidence" value="ECO:0007669"/>
    <property type="project" value="UniProtKB-SubCell"/>
</dbReference>
<dbReference type="InterPro" id="IPR015194">
    <property type="entry name" value="ISWI_HAND-dom"/>
</dbReference>
<organism evidence="8 9">
    <name type="scientific">Romanomermis culicivorax</name>
    <name type="common">Nematode worm</name>
    <dbReference type="NCBI Taxonomy" id="13658"/>
    <lineage>
        <taxon>Eukaryota</taxon>
        <taxon>Metazoa</taxon>
        <taxon>Ecdysozoa</taxon>
        <taxon>Nematoda</taxon>
        <taxon>Enoplea</taxon>
        <taxon>Dorylaimia</taxon>
        <taxon>Mermithida</taxon>
        <taxon>Mermithoidea</taxon>
        <taxon>Mermithidae</taxon>
        <taxon>Romanomermis</taxon>
    </lineage>
</organism>
<feature type="domain" description="SANT" evidence="7">
    <location>
        <begin position="51"/>
        <end position="103"/>
    </location>
</feature>
<sequence length="285" mass="32928">MLEIIVSLVPKNSDLPSKEADEIQKLEQRKIDQADPLTDEEQNEKEELLLQGFGAWGRRDFQQFIKANEKYGRYDLENICKEVEGKTPEEVKHYADVFWKRFNELQEIDRILGQIEKGEARIQRRVSVKKALDAKIAKYKSPFHQLRIQYGNNKGKNYTEEEDRFMVCMVQKLGLEKENVYEELRLALRQAPQFRFDWFIKSRTAMELQRRCNTLITLIEKEMQDVEEKEAGVKAKATPSNKQTAAAAAIASGKTSKSNTPISSQKRKLDAIANDSPGKKSAKKR</sequence>
<dbReference type="FunFam" id="1.10.10.60:FF:000049">
    <property type="entry name" value="SWI/SNF-related matrix-associated actin-dependent regulator of chromatin subfamily A member"/>
    <property type="match status" value="1"/>
</dbReference>
<keyword evidence="5" id="KW-0539">Nucleus</keyword>
<comment type="subcellular location">
    <subcellularLocation>
        <location evidence="1">Nucleus</location>
    </subcellularLocation>
</comment>
<dbReference type="Pfam" id="PF09111">
    <property type="entry name" value="SLIDE"/>
    <property type="match status" value="1"/>
</dbReference>
<keyword evidence="3" id="KW-0378">Hydrolase</keyword>
<keyword evidence="8" id="KW-1185">Reference proteome</keyword>
<comment type="similarity">
    <text evidence="2">Belongs to the SNF2/RAD54 helicase family. ISWI subfamily.</text>
</comment>
<feature type="region of interest" description="Disordered" evidence="6">
    <location>
        <begin position="230"/>
        <end position="285"/>
    </location>
</feature>
<dbReference type="AlphaFoldDB" id="A0A915IVQ8"/>
<dbReference type="GO" id="GO:0042393">
    <property type="term" value="F:histone binding"/>
    <property type="evidence" value="ECO:0007669"/>
    <property type="project" value="TreeGrafter"/>
</dbReference>
<dbReference type="SUPFAM" id="SSF46689">
    <property type="entry name" value="Homeodomain-like"/>
    <property type="match status" value="2"/>
</dbReference>
<dbReference type="GO" id="GO:0003677">
    <property type="term" value="F:DNA binding"/>
    <property type="evidence" value="ECO:0007669"/>
    <property type="project" value="InterPro"/>
</dbReference>
<dbReference type="Gene3D" id="1.10.10.60">
    <property type="entry name" value="Homeodomain-like"/>
    <property type="match status" value="2"/>
</dbReference>
<dbReference type="GO" id="GO:0016887">
    <property type="term" value="F:ATP hydrolysis activity"/>
    <property type="evidence" value="ECO:0007669"/>
    <property type="project" value="TreeGrafter"/>
</dbReference>
<evidence type="ECO:0000256" key="6">
    <source>
        <dbReference type="SAM" id="MobiDB-lite"/>
    </source>
</evidence>
<dbReference type="Gene3D" id="1.10.1040.30">
    <property type="entry name" value="ISWI, HAND domain"/>
    <property type="match status" value="1"/>
</dbReference>
<reference evidence="9" key="1">
    <citation type="submission" date="2022-11" db="UniProtKB">
        <authorList>
            <consortium name="WormBaseParasite"/>
        </authorList>
    </citation>
    <scope>IDENTIFICATION</scope>
</reference>
<dbReference type="CDD" id="cd00167">
    <property type="entry name" value="SANT"/>
    <property type="match status" value="1"/>
</dbReference>
<feature type="compositionally biased region" description="Polar residues" evidence="6">
    <location>
        <begin position="253"/>
        <end position="264"/>
    </location>
</feature>
<keyword evidence="4" id="KW-0156">Chromatin regulator</keyword>
<dbReference type="Gene3D" id="1.20.5.1190">
    <property type="entry name" value="iswi atpase"/>
    <property type="match status" value="1"/>
</dbReference>
<accession>A0A915IVQ8</accession>
<dbReference type="Proteomes" id="UP000887565">
    <property type="component" value="Unplaced"/>
</dbReference>
<feature type="region of interest" description="Disordered" evidence="6">
    <location>
        <begin position="14"/>
        <end position="42"/>
    </location>
</feature>
<evidence type="ECO:0000256" key="4">
    <source>
        <dbReference type="ARBA" id="ARBA00022853"/>
    </source>
</evidence>